<sequence>MEPLVRGDYPVPMKRNAGSRIPAFTSRESEQIKGSADFIDNPEALNNNLRDYNLDMASVLCCKFDHMFLIAVTPWKLVEELNKLKLLSLSLSEMIE</sequence>
<name>A0A444YQQ5_ARAHY</name>
<proteinExistence type="predicted"/>
<dbReference type="Proteomes" id="UP000289738">
    <property type="component" value="Chromosome B06"/>
</dbReference>
<dbReference type="STRING" id="3818.A0A444YQQ5"/>
<gene>
    <name evidence="1" type="ORF">Ahy_B06g083953</name>
</gene>
<dbReference type="InterPro" id="IPR017853">
    <property type="entry name" value="GH"/>
</dbReference>
<dbReference type="AlphaFoldDB" id="A0A444YQQ5"/>
<comment type="caution">
    <text evidence="1">The sequence shown here is derived from an EMBL/GenBank/DDBJ whole genome shotgun (WGS) entry which is preliminary data.</text>
</comment>
<evidence type="ECO:0000313" key="1">
    <source>
        <dbReference type="EMBL" id="RYR04284.1"/>
    </source>
</evidence>
<keyword evidence="2" id="KW-1185">Reference proteome</keyword>
<evidence type="ECO:0000313" key="2">
    <source>
        <dbReference type="Proteomes" id="UP000289738"/>
    </source>
</evidence>
<protein>
    <submittedName>
        <fullName evidence="1">Uncharacterized protein</fullName>
    </submittedName>
</protein>
<organism evidence="1 2">
    <name type="scientific">Arachis hypogaea</name>
    <name type="common">Peanut</name>
    <dbReference type="NCBI Taxonomy" id="3818"/>
    <lineage>
        <taxon>Eukaryota</taxon>
        <taxon>Viridiplantae</taxon>
        <taxon>Streptophyta</taxon>
        <taxon>Embryophyta</taxon>
        <taxon>Tracheophyta</taxon>
        <taxon>Spermatophyta</taxon>
        <taxon>Magnoliopsida</taxon>
        <taxon>eudicotyledons</taxon>
        <taxon>Gunneridae</taxon>
        <taxon>Pentapetalae</taxon>
        <taxon>rosids</taxon>
        <taxon>fabids</taxon>
        <taxon>Fabales</taxon>
        <taxon>Fabaceae</taxon>
        <taxon>Papilionoideae</taxon>
        <taxon>50 kb inversion clade</taxon>
        <taxon>dalbergioids sensu lato</taxon>
        <taxon>Dalbergieae</taxon>
        <taxon>Pterocarpus clade</taxon>
        <taxon>Arachis</taxon>
    </lineage>
</organism>
<reference evidence="1 2" key="1">
    <citation type="submission" date="2019-01" db="EMBL/GenBank/DDBJ databases">
        <title>Sequencing of cultivated peanut Arachis hypogaea provides insights into genome evolution and oil improvement.</title>
        <authorList>
            <person name="Chen X."/>
        </authorList>
    </citation>
    <scope>NUCLEOTIDE SEQUENCE [LARGE SCALE GENOMIC DNA]</scope>
    <source>
        <strain evidence="2">cv. Fuhuasheng</strain>
        <tissue evidence="1">Leaves</tissue>
    </source>
</reference>
<dbReference type="Gene3D" id="3.20.20.80">
    <property type="entry name" value="Glycosidases"/>
    <property type="match status" value="1"/>
</dbReference>
<dbReference type="EMBL" id="SDMP01000016">
    <property type="protein sequence ID" value="RYR04284.1"/>
    <property type="molecule type" value="Genomic_DNA"/>
</dbReference>
<dbReference type="SUPFAM" id="SSF51445">
    <property type="entry name" value="(Trans)glycosidases"/>
    <property type="match status" value="1"/>
</dbReference>
<accession>A0A444YQQ5</accession>